<dbReference type="GO" id="GO:0004222">
    <property type="term" value="F:metalloendopeptidase activity"/>
    <property type="evidence" value="ECO:0007669"/>
    <property type="project" value="InterPro"/>
</dbReference>
<dbReference type="Gene3D" id="3.10.170.10">
    <property type="match status" value="1"/>
</dbReference>
<dbReference type="GO" id="GO:0005975">
    <property type="term" value="P:carbohydrate metabolic process"/>
    <property type="evidence" value="ECO:0007669"/>
    <property type="project" value="UniProtKB-ARBA"/>
</dbReference>
<evidence type="ECO:0000259" key="11">
    <source>
        <dbReference type="Pfam" id="PF02868"/>
    </source>
</evidence>
<accession>A0A7Y9UMB0</accession>
<dbReference type="RefSeq" id="WP_179500621.1">
    <property type="nucleotide sequence ID" value="NZ_JACCAA010000001.1"/>
</dbReference>
<dbReference type="CDD" id="cd04818">
    <property type="entry name" value="PA_subtilisin_1"/>
    <property type="match status" value="1"/>
</dbReference>
<dbReference type="InterPro" id="IPR032109">
    <property type="entry name" value="Big_3_5"/>
</dbReference>
<feature type="active site" evidence="8">
    <location>
        <position position="307"/>
    </location>
</feature>
<comment type="similarity">
    <text evidence="1">Belongs to the peptidase M4 family.</text>
</comment>
<comment type="caution">
    <text evidence="14">The sequence shown here is derived from an EMBL/GenBank/DDBJ whole genome shotgun (WGS) entry which is preliminary data.</text>
</comment>
<dbReference type="Gene3D" id="1.10.390.10">
    <property type="entry name" value="Neutral Protease Domain 2"/>
    <property type="match status" value="2"/>
</dbReference>
<keyword evidence="4" id="KW-0732">Signal</keyword>
<keyword evidence="6" id="KW-0862">Zinc</keyword>
<feature type="domain" description="Bacterial Ig-like" evidence="13">
    <location>
        <begin position="1005"/>
        <end position="1084"/>
    </location>
</feature>
<dbReference type="AlphaFoldDB" id="A0A7Y9UMB0"/>
<dbReference type="InterPro" id="IPR050728">
    <property type="entry name" value="Zinc_Metalloprotease_M4"/>
</dbReference>
<dbReference type="Gene3D" id="3.50.30.30">
    <property type="match status" value="1"/>
</dbReference>
<dbReference type="SUPFAM" id="SSF52025">
    <property type="entry name" value="PA domain"/>
    <property type="match status" value="1"/>
</dbReference>
<sequence>MRSQADGSTTIRKEKATGKVGFIRAGRGGDLMPGNSGGATAKADAYLDDFAPAFGAPRGQLVRDSVTKGVSGSTVNYVQEYKGVPVFGSLVRAHVDADGDLTSVNGETVPDLKLSVTPKITKKQAAANAIRAVRANPPGHDGAKGDTKGIKAASTELMVYRTGLVNGSEGENTLVYRVEVTNEKNVRDIVFISADYGKPVNRYSMIHDALDRVLFEADADRNLTQVWEEGDALPGTLNEDQESMVRSTGESYWFFQNAFGRDSFDGKGATMYTINNDPAISCPNANWNGQTTNYCDGVSSDDVVAHEWGHAYTEFTHGLIYQWQAGALNESYSDIWGETIDLINGRLDEGEGDLSTPRTVNACSSYSPAKPLLTINSPSSIARDCLTGGASFGAQLDATGITGDVAAPTDAVEEGGTATDGCSPYNEDVTGKVVLVDRGMCAFTQKAEVAKAEGAAALIIGNNDDAALGMSGTDETLPATVSIGLTDRELIRTAIAGGDTVNITMKDAGGDRAPSYRWLMGEKSDAFGGAIRDMWNPTCYGDPGKVTDAEYKCATDDNGGVHSNSGVPNHGYALLVDGGTYNGTAVKGIGLTKAAHIYFKAMNEYQTPVSNFVDHADSLEASCVDLTDKRLTKLSTSEDDAQSATEKISTDDCAQVAAMIKAVELRTEPVQCEFEPLLPDEAGSACGEGFKTTSVFEETFDEGFGDWTQAEELAEGAQRGFAWETSNQAPDHEGGVAFGPDPIEGDCVPGSDDISSANSLISPEIEVPNGVSAVVSFDHYVATESGWDGGLVRVKVNNGQFETVPSDAYLVNGPNMTMETADAGNTSPLAGEEGFSGTDGGELHGSWGTSRIDLSKIGVKAGDSVQVAFVAGRDGCNGFDGWYVDNVELEVCEAVATMSAVHDPEPSRYGQASDVKVSLTSGDGTVPTGKVTVKHSWKTLGTDTVDSEGKASVKVPTNLKAGSYTLTVRYSGDDTFEAVTEELPITVSRARTSTSAKAWPTKIRRSGSTNATVTVRASTGGKPTGTVTLVANGKSVGTAWLRGGKVRINIKGTSLRIGTNKIRPRFNGSANFAPSTGKTFYVKVVR</sequence>
<evidence type="ECO:0000256" key="7">
    <source>
        <dbReference type="ARBA" id="ARBA00023049"/>
    </source>
</evidence>
<evidence type="ECO:0000256" key="5">
    <source>
        <dbReference type="ARBA" id="ARBA00022801"/>
    </source>
</evidence>
<evidence type="ECO:0000259" key="10">
    <source>
        <dbReference type="Pfam" id="PF02225"/>
    </source>
</evidence>
<evidence type="ECO:0000256" key="2">
    <source>
        <dbReference type="ARBA" id="ARBA00022670"/>
    </source>
</evidence>
<feature type="domain" description="PA" evidence="10">
    <location>
        <begin position="403"/>
        <end position="478"/>
    </location>
</feature>
<dbReference type="PANTHER" id="PTHR33794:SF1">
    <property type="entry name" value="BACILLOLYSIN"/>
    <property type="match status" value="1"/>
</dbReference>
<evidence type="ECO:0000256" key="3">
    <source>
        <dbReference type="ARBA" id="ARBA00022723"/>
    </source>
</evidence>
<dbReference type="InterPro" id="IPR023612">
    <property type="entry name" value="Peptidase_M4"/>
</dbReference>
<feature type="domain" description="Bacterial Ig-like" evidence="13">
    <location>
        <begin position="903"/>
        <end position="987"/>
    </location>
</feature>
<dbReference type="Gene3D" id="3.10.450.490">
    <property type="match status" value="1"/>
</dbReference>
<dbReference type="Pfam" id="PF01447">
    <property type="entry name" value="Peptidase_M4"/>
    <property type="match status" value="1"/>
</dbReference>
<dbReference type="SUPFAM" id="SSF55486">
    <property type="entry name" value="Metalloproteases ('zincins'), catalytic domain"/>
    <property type="match status" value="1"/>
</dbReference>
<dbReference type="PRINTS" id="PR00730">
    <property type="entry name" value="THERMOLYSIN"/>
</dbReference>
<dbReference type="GO" id="GO:0046872">
    <property type="term" value="F:metal ion binding"/>
    <property type="evidence" value="ECO:0007669"/>
    <property type="project" value="UniProtKB-KW"/>
</dbReference>
<evidence type="ECO:0000259" key="13">
    <source>
        <dbReference type="Pfam" id="PF16640"/>
    </source>
</evidence>
<dbReference type="Proteomes" id="UP000540656">
    <property type="component" value="Unassembled WGS sequence"/>
</dbReference>
<dbReference type="Gene3D" id="2.60.40.10">
    <property type="entry name" value="Immunoglobulins"/>
    <property type="match status" value="2"/>
</dbReference>
<evidence type="ECO:0000256" key="6">
    <source>
        <dbReference type="ARBA" id="ARBA00022833"/>
    </source>
</evidence>
<feature type="active site" description="Proton donor" evidence="8">
    <location>
        <position position="562"/>
    </location>
</feature>
<keyword evidence="2 14" id="KW-0645">Protease</keyword>
<keyword evidence="7 14" id="KW-0482">Metalloprotease</keyword>
<evidence type="ECO:0000313" key="14">
    <source>
        <dbReference type="EMBL" id="NYG57328.1"/>
    </source>
</evidence>
<keyword evidence="15" id="KW-1185">Reference proteome</keyword>
<feature type="domain" description="Peptidase M4 C-terminal" evidence="11">
    <location>
        <begin position="512"/>
        <end position="626"/>
    </location>
</feature>
<feature type="domain" description="Peptidase M4" evidence="9">
    <location>
        <begin position="247"/>
        <end position="314"/>
    </location>
</feature>
<name>A0A7Y9UMB0_9ACTN</name>
<dbReference type="Pfam" id="PF02868">
    <property type="entry name" value="Peptidase_M4_C"/>
    <property type="match status" value="1"/>
</dbReference>
<evidence type="ECO:0000259" key="12">
    <source>
        <dbReference type="Pfam" id="PF07504"/>
    </source>
</evidence>
<reference evidence="14 15" key="1">
    <citation type="submission" date="2020-07" db="EMBL/GenBank/DDBJ databases">
        <title>Sequencing the genomes of 1000 actinobacteria strains.</title>
        <authorList>
            <person name="Klenk H.-P."/>
        </authorList>
    </citation>
    <scope>NUCLEOTIDE SEQUENCE [LARGE SCALE GENOMIC DNA]</scope>
    <source>
        <strain evidence="14 15">DSM 23819</strain>
    </source>
</reference>
<gene>
    <name evidence="14" type="ORF">BJ980_000251</name>
</gene>
<dbReference type="InterPro" id="IPR013783">
    <property type="entry name" value="Ig-like_fold"/>
</dbReference>
<dbReference type="InterPro" id="IPR003137">
    <property type="entry name" value="PA_domain"/>
</dbReference>
<dbReference type="InterPro" id="IPR046450">
    <property type="entry name" value="PA_dom_sf"/>
</dbReference>
<protein>
    <submittedName>
        <fullName evidence="14">Zn-dependent metalloprotease</fullName>
    </submittedName>
</protein>
<dbReference type="Pfam" id="PF02225">
    <property type="entry name" value="PA"/>
    <property type="match status" value="1"/>
</dbReference>
<dbReference type="GO" id="GO:0006508">
    <property type="term" value="P:proteolysis"/>
    <property type="evidence" value="ECO:0007669"/>
    <property type="project" value="UniProtKB-KW"/>
</dbReference>
<keyword evidence="5" id="KW-0378">Hydrolase</keyword>
<evidence type="ECO:0000313" key="15">
    <source>
        <dbReference type="Proteomes" id="UP000540656"/>
    </source>
</evidence>
<dbReference type="PANTHER" id="PTHR33794">
    <property type="entry name" value="BACILLOLYSIN"/>
    <property type="match status" value="1"/>
</dbReference>
<dbReference type="Pfam" id="PF16640">
    <property type="entry name" value="Big_3_5"/>
    <property type="match status" value="2"/>
</dbReference>
<dbReference type="EMBL" id="JACCAA010000001">
    <property type="protein sequence ID" value="NYG57328.1"/>
    <property type="molecule type" value="Genomic_DNA"/>
</dbReference>
<evidence type="ECO:0000256" key="8">
    <source>
        <dbReference type="PIRSR" id="PIRSR623612-1"/>
    </source>
</evidence>
<feature type="domain" description="FTP" evidence="12">
    <location>
        <begin position="64"/>
        <end position="107"/>
    </location>
</feature>
<evidence type="ECO:0000256" key="4">
    <source>
        <dbReference type="ARBA" id="ARBA00022729"/>
    </source>
</evidence>
<evidence type="ECO:0000256" key="1">
    <source>
        <dbReference type="ARBA" id="ARBA00009388"/>
    </source>
</evidence>
<evidence type="ECO:0000259" key="9">
    <source>
        <dbReference type="Pfam" id="PF01447"/>
    </source>
</evidence>
<dbReference type="Pfam" id="PF07504">
    <property type="entry name" value="FTP"/>
    <property type="match status" value="1"/>
</dbReference>
<proteinExistence type="inferred from homology"/>
<organism evidence="14 15">
    <name type="scientific">Nocardioides daedukensis</name>
    <dbReference type="NCBI Taxonomy" id="634462"/>
    <lineage>
        <taxon>Bacteria</taxon>
        <taxon>Bacillati</taxon>
        <taxon>Actinomycetota</taxon>
        <taxon>Actinomycetes</taxon>
        <taxon>Propionibacteriales</taxon>
        <taxon>Nocardioidaceae</taxon>
        <taxon>Nocardioides</taxon>
    </lineage>
</organism>
<dbReference type="InterPro" id="IPR027268">
    <property type="entry name" value="Peptidase_M4/M1_CTD_sf"/>
</dbReference>
<keyword evidence="3" id="KW-0479">Metal-binding</keyword>
<dbReference type="InterPro" id="IPR011096">
    <property type="entry name" value="FTP_domain"/>
</dbReference>
<dbReference type="InterPro" id="IPR001570">
    <property type="entry name" value="Peptidase_M4_C_domain"/>
</dbReference>
<dbReference type="InterPro" id="IPR013856">
    <property type="entry name" value="Peptidase_M4_domain"/>
</dbReference>